<dbReference type="SUPFAM" id="SSF48403">
    <property type="entry name" value="Ankyrin repeat"/>
    <property type="match status" value="1"/>
</dbReference>
<protein>
    <submittedName>
        <fullName evidence="2">Uncharacterized protein</fullName>
    </submittedName>
</protein>
<dbReference type="PROSITE" id="PS50297">
    <property type="entry name" value="ANK_REP_REGION"/>
    <property type="match status" value="1"/>
</dbReference>
<sequence length="123" mass="13748">VISYLIEARADVNQQLSFTTKEPRWWLFFNANSTRHLISPSLLTRLCYHHKSATPLMLSILAGRLEVAPVLLQAGARWDLKNSRGRTAADFLQDTTVPECLRSVVVSCAEDGAESDSDHCFSI</sequence>
<evidence type="ECO:0000313" key="2">
    <source>
        <dbReference type="EMBL" id="CAE7238862.1"/>
    </source>
</evidence>
<dbReference type="InterPro" id="IPR002110">
    <property type="entry name" value="Ankyrin_rpt"/>
</dbReference>
<dbReference type="PROSITE" id="PS50088">
    <property type="entry name" value="ANK_REPEAT"/>
    <property type="match status" value="1"/>
</dbReference>
<gene>
    <name evidence="2" type="ORF">SPIL2461_LOCUS4003</name>
</gene>
<dbReference type="InterPro" id="IPR036770">
    <property type="entry name" value="Ankyrin_rpt-contain_sf"/>
</dbReference>
<reference evidence="2" key="1">
    <citation type="submission" date="2021-02" db="EMBL/GenBank/DDBJ databases">
        <authorList>
            <person name="Dougan E. K."/>
            <person name="Rhodes N."/>
            <person name="Thang M."/>
            <person name="Chan C."/>
        </authorList>
    </citation>
    <scope>NUCLEOTIDE SEQUENCE</scope>
</reference>
<name>A0A812L4L4_SYMPI</name>
<dbReference type="AlphaFoldDB" id="A0A812L4L4"/>
<dbReference type="OrthoDB" id="419193at2759"/>
<evidence type="ECO:0000313" key="3">
    <source>
        <dbReference type="Proteomes" id="UP000649617"/>
    </source>
</evidence>
<feature type="repeat" description="ANK" evidence="1">
    <location>
        <begin position="51"/>
        <end position="83"/>
    </location>
</feature>
<evidence type="ECO:0000256" key="1">
    <source>
        <dbReference type="PROSITE-ProRule" id="PRU00023"/>
    </source>
</evidence>
<comment type="caution">
    <text evidence="2">The sequence shown here is derived from an EMBL/GenBank/DDBJ whole genome shotgun (WGS) entry which is preliminary data.</text>
</comment>
<accession>A0A812L4L4</accession>
<dbReference type="EMBL" id="CAJNIZ010005102">
    <property type="protein sequence ID" value="CAE7238862.1"/>
    <property type="molecule type" value="Genomic_DNA"/>
</dbReference>
<organism evidence="2 3">
    <name type="scientific">Symbiodinium pilosum</name>
    <name type="common">Dinoflagellate</name>
    <dbReference type="NCBI Taxonomy" id="2952"/>
    <lineage>
        <taxon>Eukaryota</taxon>
        <taxon>Sar</taxon>
        <taxon>Alveolata</taxon>
        <taxon>Dinophyceae</taxon>
        <taxon>Suessiales</taxon>
        <taxon>Symbiodiniaceae</taxon>
        <taxon>Symbiodinium</taxon>
    </lineage>
</organism>
<keyword evidence="3" id="KW-1185">Reference proteome</keyword>
<dbReference type="Proteomes" id="UP000649617">
    <property type="component" value="Unassembled WGS sequence"/>
</dbReference>
<feature type="non-terminal residue" evidence="2">
    <location>
        <position position="1"/>
    </location>
</feature>
<proteinExistence type="predicted"/>
<dbReference type="Gene3D" id="1.25.40.20">
    <property type="entry name" value="Ankyrin repeat-containing domain"/>
    <property type="match status" value="1"/>
</dbReference>
<keyword evidence="1" id="KW-0040">ANK repeat</keyword>